<accession>A0ABR4FKX0</accession>
<evidence type="ECO:0000256" key="1">
    <source>
        <dbReference type="SAM" id="MobiDB-lite"/>
    </source>
</evidence>
<feature type="region of interest" description="Disordered" evidence="1">
    <location>
        <begin position="75"/>
        <end position="102"/>
    </location>
</feature>
<protein>
    <submittedName>
        <fullName evidence="2">Uncharacterized protein</fullName>
    </submittedName>
</protein>
<evidence type="ECO:0000313" key="2">
    <source>
        <dbReference type="EMBL" id="KAL2783688.1"/>
    </source>
</evidence>
<organism evidence="2 3">
    <name type="scientific">Aspergillus keveii</name>
    <dbReference type="NCBI Taxonomy" id="714993"/>
    <lineage>
        <taxon>Eukaryota</taxon>
        <taxon>Fungi</taxon>
        <taxon>Dikarya</taxon>
        <taxon>Ascomycota</taxon>
        <taxon>Pezizomycotina</taxon>
        <taxon>Eurotiomycetes</taxon>
        <taxon>Eurotiomycetidae</taxon>
        <taxon>Eurotiales</taxon>
        <taxon>Aspergillaceae</taxon>
        <taxon>Aspergillus</taxon>
        <taxon>Aspergillus subgen. Nidulantes</taxon>
    </lineage>
</organism>
<evidence type="ECO:0000313" key="3">
    <source>
        <dbReference type="Proteomes" id="UP001610563"/>
    </source>
</evidence>
<name>A0ABR4FKX0_9EURO</name>
<feature type="compositionally biased region" description="Low complexity" evidence="1">
    <location>
        <begin position="75"/>
        <end position="88"/>
    </location>
</feature>
<reference evidence="2 3" key="1">
    <citation type="submission" date="2024-07" db="EMBL/GenBank/DDBJ databases">
        <title>Section-level genome sequencing and comparative genomics of Aspergillus sections Usti and Cavernicolus.</title>
        <authorList>
            <consortium name="Lawrence Berkeley National Laboratory"/>
            <person name="Nybo J.L."/>
            <person name="Vesth T.C."/>
            <person name="Theobald S."/>
            <person name="Frisvad J.C."/>
            <person name="Larsen T.O."/>
            <person name="Kjaerboelling I."/>
            <person name="Rothschild-Mancinelli K."/>
            <person name="Lyhne E.K."/>
            <person name="Kogle M.E."/>
            <person name="Barry K."/>
            <person name="Clum A."/>
            <person name="Na H."/>
            <person name="Ledsgaard L."/>
            <person name="Lin J."/>
            <person name="Lipzen A."/>
            <person name="Kuo A."/>
            <person name="Riley R."/>
            <person name="Mondo S."/>
            <person name="Labutti K."/>
            <person name="Haridas S."/>
            <person name="Pangalinan J."/>
            <person name="Salamov A.A."/>
            <person name="Simmons B.A."/>
            <person name="Magnuson J.K."/>
            <person name="Chen J."/>
            <person name="Drula E."/>
            <person name="Henrissat B."/>
            <person name="Wiebenga A."/>
            <person name="Lubbers R.J."/>
            <person name="Gomes A.C."/>
            <person name="Makela M.R."/>
            <person name="Stajich J."/>
            <person name="Grigoriev I.V."/>
            <person name="Mortensen U.H."/>
            <person name="De Vries R.P."/>
            <person name="Baker S.E."/>
            <person name="Andersen M.R."/>
        </authorList>
    </citation>
    <scope>NUCLEOTIDE SEQUENCE [LARGE SCALE GENOMIC DNA]</scope>
    <source>
        <strain evidence="2 3">CBS 209.92</strain>
    </source>
</reference>
<gene>
    <name evidence="2" type="ORF">BJX66DRAFT_318073</name>
</gene>
<keyword evidence="3" id="KW-1185">Reference proteome</keyword>
<dbReference type="EMBL" id="JBFTWV010000218">
    <property type="protein sequence ID" value="KAL2783688.1"/>
    <property type="molecule type" value="Genomic_DNA"/>
</dbReference>
<dbReference type="Proteomes" id="UP001610563">
    <property type="component" value="Unassembled WGS sequence"/>
</dbReference>
<proteinExistence type="predicted"/>
<comment type="caution">
    <text evidence="2">The sequence shown here is derived from an EMBL/GenBank/DDBJ whole genome shotgun (WGS) entry which is preliminary data.</text>
</comment>
<sequence>MNQKAINSPAVLTRHITPEPGNSIAVDEVEIPETLGDQNNIHARAAAREPLMLRVPMTVIILRLAMPAAASCSSMPLPVPPASVSSVPKNSQLGLPRVPPAK</sequence>